<feature type="compositionally biased region" description="Low complexity" evidence="9">
    <location>
        <begin position="286"/>
        <end position="298"/>
    </location>
</feature>
<feature type="compositionally biased region" description="Low complexity" evidence="9">
    <location>
        <begin position="177"/>
        <end position="192"/>
    </location>
</feature>
<dbReference type="SUPFAM" id="SSF57716">
    <property type="entry name" value="Glucocorticoid receptor-like (DNA-binding domain)"/>
    <property type="match status" value="1"/>
</dbReference>
<evidence type="ECO:0000256" key="7">
    <source>
        <dbReference type="ARBA" id="ARBA00023242"/>
    </source>
</evidence>
<dbReference type="Proteomes" id="UP000230233">
    <property type="component" value="Chromosome IV"/>
</dbReference>
<dbReference type="STRING" id="1611254.A0A2G5UDS6"/>
<feature type="domain" description="GATA-type" evidence="10">
    <location>
        <begin position="414"/>
        <end position="467"/>
    </location>
</feature>
<evidence type="ECO:0000256" key="4">
    <source>
        <dbReference type="ARBA" id="ARBA00022833"/>
    </source>
</evidence>
<evidence type="ECO:0000256" key="2">
    <source>
        <dbReference type="ARBA" id="ARBA00022723"/>
    </source>
</evidence>
<dbReference type="InterPro" id="IPR013088">
    <property type="entry name" value="Znf_NHR/GATA"/>
</dbReference>
<accession>A0A2G5UDS6</accession>
<dbReference type="GO" id="GO:0000122">
    <property type="term" value="P:negative regulation of transcription by RNA polymerase II"/>
    <property type="evidence" value="ECO:0007669"/>
    <property type="project" value="TreeGrafter"/>
</dbReference>
<comment type="subcellular location">
    <subcellularLocation>
        <location evidence="1">Nucleus</location>
    </subcellularLocation>
</comment>
<comment type="caution">
    <text evidence="11">The sequence shown here is derived from an EMBL/GenBank/DDBJ whole genome shotgun (WGS) entry which is preliminary data.</text>
</comment>
<evidence type="ECO:0000256" key="8">
    <source>
        <dbReference type="PROSITE-ProRule" id="PRU00094"/>
    </source>
</evidence>
<dbReference type="GO" id="GO:0045944">
    <property type="term" value="P:positive regulation of transcription by RNA polymerase II"/>
    <property type="evidence" value="ECO:0007669"/>
    <property type="project" value="TreeGrafter"/>
</dbReference>
<feature type="region of interest" description="Disordered" evidence="9">
    <location>
        <begin position="234"/>
        <end position="255"/>
    </location>
</feature>
<sequence length="533" mass="59134">MIDHDPRLLWLHLYMTVFDKDGLIIIEYYYYYVFSVRQESCFTASFADERTQILFHVLSHLIGATITAFSLSTRTPPSHPENIVFTTRPRRRFSPHRRPITDNDTHGSTFHRIHLHMSISMMADEPTTKDDIKKPCHNCQQFQTDMIKSMQMMAQRMDRMQIQLDELSKKPMSTATSSVVSSGKGSPSPVSPDHQIAVEQATPPKQIPEIVDCKDKPMNNGIPPGSVAAVVVASGASGARKRKPKEHTPPTAASPLPDFTNFVNLFDPITMAANPNGMMHLLSLVQQQSQDGQHSAQQTPQRSMTPPEAKQVKTEPKSVEEASENIKMEIVNEESSDMINAHTQNLLDALTAQFSTNLGGNNGIVKQQRVKSESPIATSSTASTAVQQVIEAVATPSRSQDSSILDESTSSVVDPNAARCSNCHTDKTTAWRRDSEGKLVCNPCGLYYRLHKVRRPIEMRKNHIQQRYRRKNKEKDVAASLTDQTLFNQLLTQMPTMATGGSGAGGSPALSFLEQITQFTQAHELMNSSAAGF</sequence>
<evidence type="ECO:0000256" key="3">
    <source>
        <dbReference type="ARBA" id="ARBA00022771"/>
    </source>
</evidence>
<keyword evidence="4" id="KW-0862">Zinc</keyword>
<dbReference type="Gene3D" id="3.30.50.10">
    <property type="entry name" value="Erythroid Transcription Factor GATA-1, subunit A"/>
    <property type="match status" value="1"/>
</dbReference>
<dbReference type="GO" id="GO:0005634">
    <property type="term" value="C:nucleus"/>
    <property type="evidence" value="ECO:0007669"/>
    <property type="project" value="UniProtKB-SubCell"/>
</dbReference>
<dbReference type="GO" id="GO:0000981">
    <property type="term" value="F:DNA-binding transcription factor activity, RNA polymerase II-specific"/>
    <property type="evidence" value="ECO:0007669"/>
    <property type="project" value="TreeGrafter"/>
</dbReference>
<evidence type="ECO:0000256" key="5">
    <source>
        <dbReference type="ARBA" id="ARBA00023015"/>
    </source>
</evidence>
<dbReference type="Pfam" id="PF00320">
    <property type="entry name" value="GATA"/>
    <property type="match status" value="1"/>
</dbReference>
<evidence type="ECO:0000313" key="11">
    <source>
        <dbReference type="EMBL" id="PIC37680.1"/>
    </source>
</evidence>
<keyword evidence="5" id="KW-0805">Transcription regulation</keyword>
<dbReference type="PRINTS" id="PR00619">
    <property type="entry name" value="GATAZNFINGER"/>
</dbReference>
<dbReference type="EMBL" id="PDUG01000004">
    <property type="protein sequence ID" value="PIC37680.1"/>
    <property type="molecule type" value="Genomic_DNA"/>
</dbReference>
<name>A0A2G5UDS6_9PELO</name>
<dbReference type="InterPro" id="IPR000679">
    <property type="entry name" value="Znf_GATA"/>
</dbReference>
<dbReference type="GO" id="GO:0008270">
    <property type="term" value="F:zinc ion binding"/>
    <property type="evidence" value="ECO:0007669"/>
    <property type="project" value="UniProtKB-KW"/>
</dbReference>
<keyword evidence="3 8" id="KW-0863">Zinc-finger</keyword>
<evidence type="ECO:0000256" key="6">
    <source>
        <dbReference type="ARBA" id="ARBA00023163"/>
    </source>
</evidence>
<dbReference type="CDD" id="cd00202">
    <property type="entry name" value="ZnF_GATA"/>
    <property type="match status" value="1"/>
</dbReference>
<protein>
    <recommendedName>
        <fullName evidence="10">GATA-type domain-containing protein</fullName>
    </recommendedName>
</protein>
<dbReference type="SMART" id="SM00401">
    <property type="entry name" value="ZnF_GATA"/>
    <property type="match status" value="1"/>
</dbReference>
<evidence type="ECO:0000256" key="9">
    <source>
        <dbReference type="SAM" id="MobiDB-lite"/>
    </source>
</evidence>
<gene>
    <name evidence="11" type="primary">Cni-egl-18</name>
    <name evidence="11" type="synonym">Cnig_chr_IV.g16222</name>
    <name evidence="11" type="ORF">B9Z55_016222</name>
</gene>
<feature type="region of interest" description="Disordered" evidence="9">
    <location>
        <begin position="286"/>
        <end position="324"/>
    </location>
</feature>
<feature type="region of interest" description="Disordered" evidence="9">
    <location>
        <begin position="169"/>
        <end position="194"/>
    </location>
</feature>
<dbReference type="PANTHER" id="PTHR10071:SF155">
    <property type="entry name" value="TRANSCRIPTION FACTOR EGL-18-RELATED"/>
    <property type="match status" value="1"/>
</dbReference>
<dbReference type="OrthoDB" id="515401at2759"/>
<evidence type="ECO:0000259" key="10">
    <source>
        <dbReference type="PROSITE" id="PS50114"/>
    </source>
</evidence>
<keyword evidence="7" id="KW-0539">Nucleus</keyword>
<proteinExistence type="predicted"/>
<feature type="compositionally biased region" description="Basic and acidic residues" evidence="9">
    <location>
        <begin position="310"/>
        <end position="324"/>
    </location>
</feature>
<organism evidence="11 12">
    <name type="scientific">Caenorhabditis nigoni</name>
    <dbReference type="NCBI Taxonomy" id="1611254"/>
    <lineage>
        <taxon>Eukaryota</taxon>
        <taxon>Metazoa</taxon>
        <taxon>Ecdysozoa</taxon>
        <taxon>Nematoda</taxon>
        <taxon>Chromadorea</taxon>
        <taxon>Rhabditida</taxon>
        <taxon>Rhabditina</taxon>
        <taxon>Rhabditomorpha</taxon>
        <taxon>Rhabditoidea</taxon>
        <taxon>Rhabditidae</taxon>
        <taxon>Peloderinae</taxon>
        <taxon>Caenorhabditis</taxon>
    </lineage>
</organism>
<keyword evidence="2" id="KW-0479">Metal-binding</keyword>
<dbReference type="GO" id="GO:0045165">
    <property type="term" value="P:cell fate commitment"/>
    <property type="evidence" value="ECO:0007669"/>
    <property type="project" value="TreeGrafter"/>
</dbReference>
<dbReference type="PANTHER" id="PTHR10071">
    <property type="entry name" value="TRANSCRIPTION FACTOR GATA FAMILY MEMBER"/>
    <property type="match status" value="1"/>
</dbReference>
<evidence type="ECO:0000256" key="1">
    <source>
        <dbReference type="ARBA" id="ARBA00004123"/>
    </source>
</evidence>
<dbReference type="GO" id="GO:0000978">
    <property type="term" value="F:RNA polymerase II cis-regulatory region sequence-specific DNA binding"/>
    <property type="evidence" value="ECO:0007669"/>
    <property type="project" value="TreeGrafter"/>
</dbReference>
<evidence type="ECO:0000313" key="12">
    <source>
        <dbReference type="Proteomes" id="UP000230233"/>
    </source>
</evidence>
<keyword evidence="12" id="KW-1185">Reference proteome</keyword>
<dbReference type="InterPro" id="IPR039355">
    <property type="entry name" value="Transcription_factor_GATA"/>
</dbReference>
<dbReference type="AlphaFoldDB" id="A0A2G5UDS6"/>
<keyword evidence="6" id="KW-0804">Transcription</keyword>
<reference evidence="12" key="1">
    <citation type="submission" date="2017-10" db="EMBL/GenBank/DDBJ databases">
        <title>Rapid genome shrinkage in a self-fertile nematode reveals novel sperm competition proteins.</title>
        <authorList>
            <person name="Yin D."/>
            <person name="Schwarz E.M."/>
            <person name="Thomas C.G."/>
            <person name="Felde R.L."/>
            <person name="Korf I.F."/>
            <person name="Cutter A.D."/>
            <person name="Schartner C.M."/>
            <person name="Ralston E.J."/>
            <person name="Meyer B.J."/>
            <person name="Haag E.S."/>
        </authorList>
    </citation>
    <scope>NUCLEOTIDE SEQUENCE [LARGE SCALE GENOMIC DNA]</scope>
    <source>
        <strain evidence="12">JU1422</strain>
    </source>
</reference>
<dbReference type="PROSITE" id="PS50114">
    <property type="entry name" value="GATA_ZN_FINGER_2"/>
    <property type="match status" value="1"/>
</dbReference>